<feature type="transmembrane region" description="Helical" evidence="1">
    <location>
        <begin position="354"/>
        <end position="375"/>
    </location>
</feature>
<feature type="transmembrane region" description="Helical" evidence="1">
    <location>
        <begin position="327"/>
        <end position="348"/>
    </location>
</feature>
<dbReference type="InterPro" id="IPR023213">
    <property type="entry name" value="CAT-like_dom_sf"/>
</dbReference>
<dbReference type="Gene3D" id="3.30.559.30">
    <property type="entry name" value="Nonribosomal peptide synthetase, condensation domain"/>
    <property type="match status" value="1"/>
</dbReference>
<name>A0A448N0V8_9ACTN</name>
<evidence type="ECO:0000256" key="1">
    <source>
        <dbReference type="SAM" id="Phobius"/>
    </source>
</evidence>
<dbReference type="RefSeq" id="WP_061787911.1">
    <property type="nucleotide sequence ID" value="NZ_CAJZDL010000013.1"/>
</dbReference>
<dbReference type="GO" id="GO:0008610">
    <property type="term" value="P:lipid biosynthetic process"/>
    <property type="evidence" value="ECO:0007669"/>
    <property type="project" value="UniProtKB-ARBA"/>
</dbReference>
<dbReference type="PANTHER" id="PTHR45527:SF1">
    <property type="entry name" value="FATTY ACID SYNTHASE"/>
    <property type="match status" value="1"/>
</dbReference>
<feature type="transmembrane region" description="Helical" evidence="1">
    <location>
        <begin position="408"/>
        <end position="426"/>
    </location>
</feature>
<proteinExistence type="predicted"/>
<dbReference type="EMBL" id="LR134406">
    <property type="protein sequence ID" value="VEH70964.1"/>
    <property type="molecule type" value="Genomic_DNA"/>
</dbReference>
<dbReference type="GO" id="GO:0003824">
    <property type="term" value="F:catalytic activity"/>
    <property type="evidence" value="ECO:0007669"/>
    <property type="project" value="InterPro"/>
</dbReference>
<keyword evidence="1" id="KW-0812">Transmembrane</keyword>
<keyword evidence="4" id="KW-1185">Reference proteome</keyword>
<feature type="transmembrane region" description="Helical" evidence="1">
    <location>
        <begin position="300"/>
        <end position="320"/>
    </location>
</feature>
<dbReference type="Gene3D" id="3.30.559.10">
    <property type="entry name" value="Chloramphenicol acetyltransferase-like domain"/>
    <property type="match status" value="1"/>
</dbReference>
<keyword evidence="1" id="KW-0472">Membrane</keyword>
<dbReference type="PANTHER" id="PTHR45527">
    <property type="entry name" value="NONRIBOSOMAL PEPTIDE SYNTHETASE"/>
    <property type="match status" value="1"/>
</dbReference>
<dbReference type="Pfam" id="PF00668">
    <property type="entry name" value="Condensation"/>
    <property type="match status" value="1"/>
</dbReference>
<dbReference type="GO" id="GO:0043041">
    <property type="term" value="P:amino acid activation for nonribosomal peptide biosynthetic process"/>
    <property type="evidence" value="ECO:0007669"/>
    <property type="project" value="TreeGrafter"/>
</dbReference>
<evidence type="ECO:0000259" key="2">
    <source>
        <dbReference type="Pfam" id="PF00668"/>
    </source>
</evidence>
<dbReference type="AlphaFoldDB" id="A0A448N0V8"/>
<dbReference type="GO" id="GO:0005737">
    <property type="term" value="C:cytoplasm"/>
    <property type="evidence" value="ECO:0007669"/>
    <property type="project" value="TreeGrafter"/>
</dbReference>
<sequence length="483" mass="53271">MTEPTLPMSPAQQGMYFDSQLRQSADYHIAIELYTERLSRSRLTQAVSAVVAEQPALRASVARNESGPVYMIAESVEAPVRHHDLTGAEENLDKIFHTARHAPFQLNTAPLFRVVAARLPDGDRLLVVCHHLIADGQSVSILTDRIIDLARGTREITASRTDQGLFTHQNGQLSRPSPETLARRESFWSENLPRHRIPQLDHWLLASPHEDAAREFRLTVPHDTPEAVRETAQEAEVSEFTVYLAAFGALLAHYAGEDQVSFASPFMDRPHLEMENSIGCFIRTLPVLIDVSPGLRVRDWGEVGMVAIGIGWFGIFLPLMHRLTGSHLWSGIATGGGVAVFAAPGNLFSSFNLAMVWPLYALQLVILGVAMSLLLSRMKGNTLFFLIPFWVSASGGLWRAYYFAAATQLVQITLLLALTGILYLVLRHQASGNMAVPHTFPEYLEQDYTVREGAILPGRGNRSSETATGYTPAARNLATKGAL</sequence>
<accession>A0A448N0V8</accession>
<organism evidence="3 4">
    <name type="scientific">Arachnia propionica</name>
    <dbReference type="NCBI Taxonomy" id="1750"/>
    <lineage>
        <taxon>Bacteria</taxon>
        <taxon>Bacillati</taxon>
        <taxon>Actinomycetota</taxon>
        <taxon>Actinomycetes</taxon>
        <taxon>Propionibacteriales</taxon>
        <taxon>Propionibacteriaceae</taxon>
        <taxon>Arachnia</taxon>
    </lineage>
</organism>
<reference evidence="3 4" key="1">
    <citation type="submission" date="2018-12" db="EMBL/GenBank/DDBJ databases">
        <authorList>
            <consortium name="Pathogen Informatics"/>
        </authorList>
    </citation>
    <scope>NUCLEOTIDE SEQUENCE [LARGE SCALE GENOMIC DNA]</scope>
    <source>
        <strain evidence="3 4">NCTC12967</strain>
    </source>
</reference>
<feature type="domain" description="Condensation" evidence="2">
    <location>
        <begin position="5"/>
        <end position="294"/>
    </location>
</feature>
<dbReference type="GO" id="GO:0031177">
    <property type="term" value="F:phosphopantetheine binding"/>
    <property type="evidence" value="ECO:0007669"/>
    <property type="project" value="TreeGrafter"/>
</dbReference>
<keyword evidence="1" id="KW-1133">Transmembrane helix</keyword>
<dbReference type="GeneID" id="64407714"/>
<dbReference type="SUPFAM" id="SSF52777">
    <property type="entry name" value="CoA-dependent acyltransferases"/>
    <property type="match status" value="2"/>
</dbReference>
<feature type="transmembrane region" description="Helical" evidence="1">
    <location>
        <begin position="382"/>
        <end position="402"/>
    </location>
</feature>
<evidence type="ECO:0000313" key="3">
    <source>
        <dbReference type="EMBL" id="VEH70964.1"/>
    </source>
</evidence>
<dbReference type="InterPro" id="IPR001242">
    <property type="entry name" value="Condensation_dom"/>
</dbReference>
<gene>
    <name evidence="3" type="primary">tycC</name>
    <name evidence="3" type="ORF">NCTC12967_02273</name>
</gene>
<evidence type="ECO:0000313" key="4">
    <source>
        <dbReference type="Proteomes" id="UP000273044"/>
    </source>
</evidence>
<protein>
    <submittedName>
        <fullName evidence="3">Tyrocidine synthase III</fullName>
    </submittedName>
</protein>
<dbReference type="Proteomes" id="UP000273044">
    <property type="component" value="Chromosome"/>
</dbReference>
<dbReference type="GO" id="GO:0044550">
    <property type="term" value="P:secondary metabolite biosynthetic process"/>
    <property type="evidence" value="ECO:0007669"/>
    <property type="project" value="TreeGrafter"/>
</dbReference>